<comment type="caution">
    <text evidence="1">The sequence shown here is derived from an EMBL/GenBank/DDBJ whole genome shotgun (WGS) entry which is preliminary data.</text>
</comment>
<sequence>MPIVSIERECFMYYNKNSSISSSRGVFLKHLTFKYSQNCVHRGCGYGGKLFELRKEEARKEKSSISSSIVRGYPQVSACGGLGPATGPMWITHERWYMYQWLSGEVDSYKFYLLTKLPLFIR</sequence>
<gene>
    <name evidence="1" type="ORF">LCGC14_1447230</name>
</gene>
<name>A0A0F9MKT2_9ZZZZ</name>
<protein>
    <submittedName>
        <fullName evidence="1">Uncharacterized protein</fullName>
    </submittedName>
</protein>
<organism evidence="1">
    <name type="scientific">marine sediment metagenome</name>
    <dbReference type="NCBI Taxonomy" id="412755"/>
    <lineage>
        <taxon>unclassified sequences</taxon>
        <taxon>metagenomes</taxon>
        <taxon>ecological metagenomes</taxon>
    </lineage>
</organism>
<evidence type="ECO:0000313" key="1">
    <source>
        <dbReference type="EMBL" id="KKM69787.1"/>
    </source>
</evidence>
<reference evidence="1" key="1">
    <citation type="journal article" date="2015" name="Nature">
        <title>Complex archaea that bridge the gap between prokaryotes and eukaryotes.</title>
        <authorList>
            <person name="Spang A."/>
            <person name="Saw J.H."/>
            <person name="Jorgensen S.L."/>
            <person name="Zaremba-Niedzwiedzka K."/>
            <person name="Martijn J."/>
            <person name="Lind A.E."/>
            <person name="van Eijk R."/>
            <person name="Schleper C."/>
            <person name="Guy L."/>
            <person name="Ettema T.J."/>
        </authorList>
    </citation>
    <scope>NUCLEOTIDE SEQUENCE</scope>
</reference>
<accession>A0A0F9MKT2</accession>
<dbReference type="AlphaFoldDB" id="A0A0F9MKT2"/>
<proteinExistence type="predicted"/>
<dbReference type="EMBL" id="LAZR01009930">
    <property type="protein sequence ID" value="KKM69787.1"/>
    <property type="molecule type" value="Genomic_DNA"/>
</dbReference>